<sequence length="37" mass="4396">MRNLKMDYDVGGARWLERILAHKLKFLTTDMLQCSLQ</sequence>
<protein>
    <submittedName>
        <fullName evidence="1">Uncharacterized protein</fullName>
    </submittedName>
</protein>
<accession>A0A6C0LPU0</accession>
<reference evidence="1" key="1">
    <citation type="journal article" date="2020" name="Nature">
        <title>Giant virus diversity and host interactions through global metagenomics.</title>
        <authorList>
            <person name="Schulz F."/>
            <person name="Roux S."/>
            <person name="Paez-Espino D."/>
            <person name="Jungbluth S."/>
            <person name="Walsh D.A."/>
            <person name="Denef V.J."/>
            <person name="McMahon K.D."/>
            <person name="Konstantinidis K.T."/>
            <person name="Eloe-Fadrosh E.A."/>
            <person name="Kyrpides N.C."/>
            <person name="Woyke T."/>
        </authorList>
    </citation>
    <scope>NUCLEOTIDE SEQUENCE</scope>
    <source>
        <strain evidence="1">GVMAG-M-3300027963-9</strain>
    </source>
</reference>
<dbReference type="EMBL" id="MN740539">
    <property type="protein sequence ID" value="QHU32380.1"/>
    <property type="molecule type" value="Genomic_DNA"/>
</dbReference>
<organism evidence="1">
    <name type="scientific">viral metagenome</name>
    <dbReference type="NCBI Taxonomy" id="1070528"/>
    <lineage>
        <taxon>unclassified sequences</taxon>
        <taxon>metagenomes</taxon>
        <taxon>organismal metagenomes</taxon>
    </lineage>
</organism>
<evidence type="ECO:0000313" key="1">
    <source>
        <dbReference type="EMBL" id="QHU32380.1"/>
    </source>
</evidence>
<proteinExistence type="predicted"/>
<dbReference type="AlphaFoldDB" id="A0A6C0LPU0"/>
<name>A0A6C0LPU0_9ZZZZ</name>